<organism evidence="13 14">
    <name type="scientific">Microscilla marina ATCC 23134</name>
    <dbReference type="NCBI Taxonomy" id="313606"/>
    <lineage>
        <taxon>Bacteria</taxon>
        <taxon>Pseudomonadati</taxon>
        <taxon>Bacteroidota</taxon>
        <taxon>Cytophagia</taxon>
        <taxon>Cytophagales</taxon>
        <taxon>Microscillaceae</taxon>
        <taxon>Microscilla</taxon>
    </lineage>
</organism>
<feature type="transmembrane region" description="Helical" evidence="12">
    <location>
        <begin position="14"/>
        <end position="32"/>
    </location>
</feature>
<dbReference type="Proteomes" id="UP000004095">
    <property type="component" value="Unassembled WGS sequence"/>
</dbReference>
<feature type="transmembrane region" description="Helical" evidence="12">
    <location>
        <begin position="128"/>
        <end position="155"/>
    </location>
</feature>
<comment type="subcellular location">
    <subcellularLocation>
        <location evidence="1">Cell membrane</location>
        <topology evidence="1">Multi-pass membrane protein</topology>
    </subcellularLocation>
</comment>
<dbReference type="InterPro" id="IPR038377">
    <property type="entry name" value="Na/Glc_symporter_sf"/>
</dbReference>
<dbReference type="PANTHER" id="PTHR42985">
    <property type="entry name" value="SODIUM-COUPLED MONOCARBOXYLATE TRANSPORTER"/>
    <property type="match status" value="1"/>
</dbReference>
<comment type="similarity">
    <text evidence="2 11">Belongs to the sodium:solute symporter (SSF) (TC 2.A.21) family.</text>
</comment>
<dbReference type="PROSITE" id="PS50283">
    <property type="entry name" value="NA_SOLUT_SYMP_3"/>
    <property type="match status" value="1"/>
</dbReference>
<feature type="transmembrane region" description="Helical" evidence="12">
    <location>
        <begin position="377"/>
        <end position="396"/>
    </location>
</feature>
<evidence type="ECO:0000256" key="8">
    <source>
        <dbReference type="ARBA" id="ARBA00023065"/>
    </source>
</evidence>
<feature type="transmembrane region" description="Helical" evidence="12">
    <location>
        <begin position="81"/>
        <end position="107"/>
    </location>
</feature>
<keyword evidence="8" id="KW-0406">Ion transport</keyword>
<evidence type="ECO:0000256" key="5">
    <source>
        <dbReference type="ARBA" id="ARBA00022692"/>
    </source>
</evidence>
<gene>
    <name evidence="13" type="ORF">M23134_05342</name>
</gene>
<dbReference type="GO" id="GO:0006814">
    <property type="term" value="P:sodium ion transport"/>
    <property type="evidence" value="ECO:0007669"/>
    <property type="project" value="UniProtKB-KW"/>
</dbReference>
<dbReference type="Pfam" id="PF00474">
    <property type="entry name" value="SSF"/>
    <property type="match status" value="1"/>
</dbReference>
<feature type="transmembrane region" description="Helical" evidence="12">
    <location>
        <begin position="408"/>
        <end position="429"/>
    </location>
</feature>
<name>A1ZHK2_MICM2</name>
<feature type="transmembrane region" description="Helical" evidence="12">
    <location>
        <begin position="161"/>
        <end position="179"/>
    </location>
</feature>
<evidence type="ECO:0000256" key="11">
    <source>
        <dbReference type="RuleBase" id="RU362091"/>
    </source>
</evidence>
<reference evidence="13 14" key="1">
    <citation type="submission" date="2007-01" db="EMBL/GenBank/DDBJ databases">
        <authorList>
            <person name="Haygood M."/>
            <person name="Podell S."/>
            <person name="Anderson C."/>
            <person name="Hopkinson B."/>
            <person name="Roe K."/>
            <person name="Barbeau K."/>
            <person name="Gaasterland T."/>
            <person name="Ferriera S."/>
            <person name="Johnson J."/>
            <person name="Kravitz S."/>
            <person name="Beeson K."/>
            <person name="Sutton G."/>
            <person name="Rogers Y.-H."/>
            <person name="Friedman R."/>
            <person name="Frazier M."/>
            <person name="Venter J.C."/>
        </authorList>
    </citation>
    <scope>NUCLEOTIDE SEQUENCE [LARGE SCALE GENOMIC DNA]</scope>
    <source>
        <strain evidence="13 14">ATCC 23134</strain>
    </source>
</reference>
<dbReference type="InterPro" id="IPR051163">
    <property type="entry name" value="Sodium:Solute_Symporter_SSF"/>
</dbReference>
<keyword evidence="3" id="KW-0813">Transport</keyword>
<evidence type="ECO:0000256" key="2">
    <source>
        <dbReference type="ARBA" id="ARBA00006434"/>
    </source>
</evidence>
<keyword evidence="6 12" id="KW-1133">Transmembrane helix</keyword>
<evidence type="ECO:0000256" key="3">
    <source>
        <dbReference type="ARBA" id="ARBA00022448"/>
    </source>
</evidence>
<keyword evidence="9 12" id="KW-0472">Membrane</keyword>
<dbReference type="eggNOG" id="COG0591">
    <property type="taxonomic scope" value="Bacteria"/>
</dbReference>
<feature type="transmembrane region" description="Helical" evidence="12">
    <location>
        <begin position="441"/>
        <end position="463"/>
    </location>
</feature>
<feature type="transmembrane region" description="Helical" evidence="12">
    <location>
        <begin position="324"/>
        <end position="345"/>
    </location>
</feature>
<evidence type="ECO:0000256" key="4">
    <source>
        <dbReference type="ARBA" id="ARBA00022475"/>
    </source>
</evidence>
<dbReference type="GO" id="GO:0005886">
    <property type="term" value="C:plasma membrane"/>
    <property type="evidence" value="ECO:0007669"/>
    <property type="project" value="UniProtKB-SubCell"/>
</dbReference>
<keyword evidence="7" id="KW-0915">Sodium</keyword>
<evidence type="ECO:0000313" key="13">
    <source>
        <dbReference type="EMBL" id="EAY30009.1"/>
    </source>
</evidence>
<proteinExistence type="inferred from homology"/>
<evidence type="ECO:0000256" key="10">
    <source>
        <dbReference type="ARBA" id="ARBA00023201"/>
    </source>
</evidence>
<sequence length="494" mass="55329">MMTVFTPKSMTPELVFTVVLAYFLVLLLISAVTSRGSNSQSFFTADKQSPWYLVAYGMIGASLSGVTFISVPGAVLSNQFAYFQMVLGYLLGYLIIGAVLLPLYYRLQLVSIYAYLEQRFGFWSYKTGAFYFLLSRTIGASFRLFLAAMVLQLGLFEAWGVAFWQTTIISIVLIWIYTYRAGIKTIVWTDTLQTTFLLLAAVVSIYLMKEDLQWSYSTLAQKIDKSSFSKIFFWETNSPKYFFKQFFAGASIAVVMTGLDQDMMQKNLTCRSLKDAQKNVFWFSIVLVIVNFIFLSLGALLYVYAAEKGIQLPTQTDKVFPFLAFNHFGLFAGVCFLLGIIAATYSSADSALTALTTSFCVDFLDADKKEEATRQRMIRRVHIVFSGVLVVVIVLFKAIQDAHPESNVIGSLFTAAGYTYGPLLGLFTFGMLTKTAVKDRWVPLVCVASPVLSYVLNLYSATWFNGFKFGFEILIVNGIITFLGLWLLSTGKSE</sequence>
<dbReference type="GO" id="GO:0015293">
    <property type="term" value="F:symporter activity"/>
    <property type="evidence" value="ECO:0007669"/>
    <property type="project" value="TreeGrafter"/>
</dbReference>
<keyword evidence="4" id="KW-1003">Cell membrane</keyword>
<evidence type="ECO:0000313" key="14">
    <source>
        <dbReference type="Proteomes" id="UP000004095"/>
    </source>
</evidence>
<keyword evidence="10" id="KW-0739">Sodium transport</keyword>
<keyword evidence="5 12" id="KW-0812">Transmembrane</keyword>
<comment type="caution">
    <text evidence="13">The sequence shown here is derived from an EMBL/GenBank/DDBJ whole genome shotgun (WGS) entry which is preliminary data.</text>
</comment>
<feature type="transmembrane region" description="Helical" evidence="12">
    <location>
        <begin position="191"/>
        <end position="208"/>
    </location>
</feature>
<accession>A1ZHK2</accession>
<feature type="transmembrane region" description="Helical" evidence="12">
    <location>
        <begin position="280"/>
        <end position="304"/>
    </location>
</feature>
<dbReference type="CDD" id="cd10326">
    <property type="entry name" value="SLC5sbd_NIS-like"/>
    <property type="match status" value="1"/>
</dbReference>
<dbReference type="EMBL" id="AAWS01000008">
    <property type="protein sequence ID" value="EAY30009.1"/>
    <property type="molecule type" value="Genomic_DNA"/>
</dbReference>
<feature type="transmembrane region" description="Helical" evidence="12">
    <location>
        <begin position="241"/>
        <end position="259"/>
    </location>
</feature>
<dbReference type="PANTHER" id="PTHR42985:SF47">
    <property type="entry name" value="INTEGRAL MEMBRANE TRANSPORT PROTEIN"/>
    <property type="match status" value="1"/>
</dbReference>
<protein>
    <submittedName>
        <fullName evidence="13">Sodium/iodide co-transporter</fullName>
    </submittedName>
</protein>
<evidence type="ECO:0000256" key="9">
    <source>
        <dbReference type="ARBA" id="ARBA00023136"/>
    </source>
</evidence>
<dbReference type="Gene3D" id="1.20.1730.10">
    <property type="entry name" value="Sodium/glucose cotransporter"/>
    <property type="match status" value="1"/>
</dbReference>
<feature type="transmembrane region" description="Helical" evidence="12">
    <location>
        <begin position="469"/>
        <end position="488"/>
    </location>
</feature>
<evidence type="ECO:0000256" key="12">
    <source>
        <dbReference type="SAM" id="Phobius"/>
    </source>
</evidence>
<dbReference type="AlphaFoldDB" id="A1ZHK2"/>
<evidence type="ECO:0000256" key="6">
    <source>
        <dbReference type="ARBA" id="ARBA00022989"/>
    </source>
</evidence>
<evidence type="ECO:0000256" key="7">
    <source>
        <dbReference type="ARBA" id="ARBA00023053"/>
    </source>
</evidence>
<dbReference type="InterPro" id="IPR001734">
    <property type="entry name" value="Na/solute_symporter"/>
</dbReference>
<keyword evidence="14" id="KW-1185">Reference proteome</keyword>
<evidence type="ECO:0000256" key="1">
    <source>
        <dbReference type="ARBA" id="ARBA00004651"/>
    </source>
</evidence>
<feature type="transmembrane region" description="Helical" evidence="12">
    <location>
        <begin position="53"/>
        <end position="75"/>
    </location>
</feature>